<accession>A0A2N0QAT1</accession>
<reference evidence="1 2" key="2">
    <citation type="submission" date="2017-09" db="EMBL/GenBank/DDBJ databases">
        <title>Extensive intraspecific genome diversity in a model arbuscular mycorrhizal fungus.</title>
        <authorList>
            <person name="Chen E.C."/>
            <person name="Morin E."/>
            <person name="Beaudet D."/>
            <person name="Noel J."/>
            <person name="Ndikumana S."/>
            <person name="Charron P."/>
            <person name="St-Onge C."/>
            <person name="Giorgi J."/>
            <person name="Grigoriev I.V."/>
            <person name="Roux C."/>
            <person name="Martin F.M."/>
            <person name="Corradi N."/>
        </authorList>
    </citation>
    <scope>NUCLEOTIDE SEQUENCE [LARGE SCALE GENOMIC DNA]</scope>
    <source>
        <strain evidence="1 2">A5</strain>
    </source>
</reference>
<name>A0A2N0QAT1_9GLOM</name>
<gene>
    <name evidence="1" type="ORF">RhiirA5_407405</name>
</gene>
<protein>
    <submittedName>
        <fullName evidence="1">Uncharacterized protein</fullName>
    </submittedName>
</protein>
<sequence>MHTFYIDIGRGREHKKGKVLDKLKHELFTPETSPAINRTNLALMRTHSQNDLLVSARFWWYGDYHLLKCLPHNPEEVSKKFEVSAPTMPISASPSNSLEAEDDYYKMLLEDCVKILDDDGYGGYNEYGECDRGYYCHDGRYKRRGSPMMSPIISPVTA</sequence>
<evidence type="ECO:0000313" key="1">
    <source>
        <dbReference type="EMBL" id="PKC16139.1"/>
    </source>
</evidence>
<dbReference type="VEuPathDB" id="FungiDB:RhiirFUN_023726"/>
<dbReference type="Proteomes" id="UP000232722">
    <property type="component" value="Unassembled WGS sequence"/>
</dbReference>
<comment type="caution">
    <text evidence="1">The sequence shown here is derived from an EMBL/GenBank/DDBJ whole genome shotgun (WGS) entry which is preliminary data.</text>
</comment>
<dbReference type="AlphaFoldDB" id="A0A2N0QAT1"/>
<proteinExistence type="predicted"/>
<organism evidence="1 2">
    <name type="scientific">Rhizophagus irregularis</name>
    <dbReference type="NCBI Taxonomy" id="588596"/>
    <lineage>
        <taxon>Eukaryota</taxon>
        <taxon>Fungi</taxon>
        <taxon>Fungi incertae sedis</taxon>
        <taxon>Mucoromycota</taxon>
        <taxon>Glomeromycotina</taxon>
        <taxon>Glomeromycetes</taxon>
        <taxon>Glomerales</taxon>
        <taxon>Glomeraceae</taxon>
        <taxon>Rhizophagus</taxon>
    </lineage>
</organism>
<dbReference type="EMBL" id="LLXJ01000059">
    <property type="protein sequence ID" value="PKC16139.1"/>
    <property type="molecule type" value="Genomic_DNA"/>
</dbReference>
<evidence type="ECO:0000313" key="2">
    <source>
        <dbReference type="Proteomes" id="UP000232722"/>
    </source>
</evidence>
<reference evidence="1 2" key="1">
    <citation type="submission" date="2016-04" db="EMBL/GenBank/DDBJ databases">
        <title>Genome analyses suggest a sexual origin of heterokaryosis in a supposedly ancient asexual fungus.</title>
        <authorList>
            <person name="Ropars J."/>
            <person name="Sedzielewska K."/>
            <person name="Noel J."/>
            <person name="Charron P."/>
            <person name="Farinelli L."/>
            <person name="Marton T."/>
            <person name="Kruger M."/>
            <person name="Pelin A."/>
            <person name="Brachmann A."/>
            <person name="Corradi N."/>
        </authorList>
    </citation>
    <scope>NUCLEOTIDE SEQUENCE [LARGE SCALE GENOMIC DNA]</scope>
    <source>
        <strain evidence="1 2">A5</strain>
    </source>
</reference>